<dbReference type="InterPro" id="IPR009091">
    <property type="entry name" value="RCC1/BLIP-II"/>
</dbReference>
<dbReference type="Gene3D" id="2.130.10.30">
    <property type="entry name" value="Regulator of chromosome condensation 1/beta-lactamase-inhibitor protein II"/>
    <property type="match status" value="1"/>
</dbReference>
<dbReference type="PRINTS" id="PR00633">
    <property type="entry name" value="RCCNDNSATION"/>
</dbReference>
<proteinExistence type="predicted"/>
<evidence type="ECO:0000256" key="3">
    <source>
        <dbReference type="SAM" id="MobiDB-lite"/>
    </source>
</evidence>
<dbReference type="PANTHER" id="PTHR22870:SF408">
    <property type="entry name" value="OS09G0560450 PROTEIN"/>
    <property type="match status" value="1"/>
</dbReference>
<feature type="repeat" description="RCC1" evidence="2">
    <location>
        <begin position="152"/>
        <end position="205"/>
    </location>
</feature>
<name>A0AAQ3NUT1_VIGMU</name>
<dbReference type="InterPro" id="IPR000408">
    <property type="entry name" value="Reg_chr_condens"/>
</dbReference>
<feature type="region of interest" description="Disordered" evidence="3">
    <location>
        <begin position="1"/>
        <end position="43"/>
    </location>
</feature>
<dbReference type="AlphaFoldDB" id="A0AAQ3NUT1"/>
<dbReference type="EMBL" id="CP144697">
    <property type="protein sequence ID" value="WVZ15411.1"/>
    <property type="molecule type" value="Genomic_DNA"/>
</dbReference>
<evidence type="ECO:0000256" key="1">
    <source>
        <dbReference type="ARBA" id="ARBA00022737"/>
    </source>
</evidence>
<dbReference type="Proteomes" id="UP001374535">
    <property type="component" value="Chromosome 4"/>
</dbReference>
<dbReference type="Pfam" id="PF00415">
    <property type="entry name" value="RCC1"/>
    <property type="match status" value="2"/>
</dbReference>
<organism evidence="4 5">
    <name type="scientific">Vigna mungo</name>
    <name type="common">Black gram</name>
    <name type="synonym">Phaseolus mungo</name>
    <dbReference type="NCBI Taxonomy" id="3915"/>
    <lineage>
        <taxon>Eukaryota</taxon>
        <taxon>Viridiplantae</taxon>
        <taxon>Streptophyta</taxon>
        <taxon>Embryophyta</taxon>
        <taxon>Tracheophyta</taxon>
        <taxon>Spermatophyta</taxon>
        <taxon>Magnoliopsida</taxon>
        <taxon>eudicotyledons</taxon>
        <taxon>Gunneridae</taxon>
        <taxon>Pentapetalae</taxon>
        <taxon>rosids</taxon>
        <taxon>fabids</taxon>
        <taxon>Fabales</taxon>
        <taxon>Fabaceae</taxon>
        <taxon>Papilionoideae</taxon>
        <taxon>50 kb inversion clade</taxon>
        <taxon>NPAAA clade</taxon>
        <taxon>indigoferoid/millettioid clade</taxon>
        <taxon>Phaseoleae</taxon>
        <taxon>Vigna</taxon>
    </lineage>
</organism>
<dbReference type="SUPFAM" id="SSF50985">
    <property type="entry name" value="RCC1/BLIP-II"/>
    <property type="match status" value="1"/>
</dbReference>
<keyword evidence="5" id="KW-1185">Reference proteome</keyword>
<accession>A0AAQ3NUT1</accession>
<gene>
    <name evidence="4" type="ORF">V8G54_012977</name>
</gene>
<reference evidence="4 5" key="1">
    <citation type="journal article" date="2023" name="Life. Sci Alliance">
        <title>Evolutionary insights into 3D genome organization and epigenetic landscape of Vigna mungo.</title>
        <authorList>
            <person name="Junaid A."/>
            <person name="Singh B."/>
            <person name="Bhatia S."/>
        </authorList>
    </citation>
    <scope>NUCLEOTIDE SEQUENCE [LARGE SCALE GENOMIC DNA]</scope>
    <source>
        <strain evidence="4">Urdbean</strain>
    </source>
</reference>
<feature type="repeat" description="RCC1" evidence="2">
    <location>
        <begin position="206"/>
        <end position="270"/>
    </location>
</feature>
<dbReference type="PROSITE" id="PS00626">
    <property type="entry name" value="RCC1_2"/>
    <property type="match status" value="1"/>
</dbReference>
<sequence>MAPKVKQQGHQMFLKFRSSKDQQRYTRQSITWKKMQSKGSRLGNKNPRTFLGKIFPKASIGVAGAENAAPLLKSVGVENSTIAGKWATIKQERVEDYIQDFEHMDILYIHKDIGILEEVGENAQRVLLESLAAVTWTESGEKFIQEFKILVSQVYGWGRGEHGRLGFGDSDKSSKMVPQKVQLLAGEDIVQVSCGGTHSVALTRDGRMFSFGRGDHGRLGYGRKVTTGQPMEVPINLPPPHNLTATEAEGHWIAKLVACGGRHTLAIVQWKNRSS</sequence>
<protein>
    <submittedName>
        <fullName evidence="4">Uncharacterized protein</fullName>
    </submittedName>
</protein>
<evidence type="ECO:0000256" key="2">
    <source>
        <dbReference type="PROSITE-ProRule" id="PRU00235"/>
    </source>
</evidence>
<keyword evidence="1" id="KW-0677">Repeat</keyword>
<evidence type="ECO:0000313" key="4">
    <source>
        <dbReference type="EMBL" id="WVZ15411.1"/>
    </source>
</evidence>
<dbReference type="InterPro" id="IPR051210">
    <property type="entry name" value="Ub_ligase/GEF_domain"/>
</dbReference>
<dbReference type="PANTHER" id="PTHR22870">
    <property type="entry name" value="REGULATOR OF CHROMOSOME CONDENSATION"/>
    <property type="match status" value="1"/>
</dbReference>
<evidence type="ECO:0000313" key="5">
    <source>
        <dbReference type="Proteomes" id="UP001374535"/>
    </source>
</evidence>
<dbReference type="PROSITE" id="PS50012">
    <property type="entry name" value="RCC1_3"/>
    <property type="match status" value="2"/>
</dbReference>